<dbReference type="EMBL" id="OOFM01000005">
    <property type="protein sequence ID" value="SPL65914.1"/>
    <property type="molecule type" value="Genomic_DNA"/>
</dbReference>
<reference evidence="2" key="1">
    <citation type="submission" date="2017-12" db="EMBL/GenBank/DDBJ databases">
        <authorList>
            <person name="Diaz M."/>
        </authorList>
    </citation>
    <scope>NUCLEOTIDE SEQUENCE [LARGE SCALE GENOMIC DNA]</scope>
    <source>
        <strain evidence="2">FI11154</strain>
    </source>
</reference>
<evidence type="ECO:0000313" key="1">
    <source>
        <dbReference type="EMBL" id="SPL65914.1"/>
    </source>
</evidence>
<accession>A0A2P9HP82</accession>
<proteinExistence type="predicted"/>
<gene>
    <name evidence="1" type="ORF">OHAE_1781</name>
</gene>
<dbReference type="AlphaFoldDB" id="A0A2P9HP82"/>
<dbReference type="Proteomes" id="UP000246073">
    <property type="component" value="Unassembled WGS sequence"/>
</dbReference>
<evidence type="ECO:0000313" key="2">
    <source>
        <dbReference type="Proteomes" id="UP000246073"/>
    </source>
</evidence>
<organism evidence="1 2">
    <name type="scientific">Ochrobactrum soli</name>
    <dbReference type="NCBI Taxonomy" id="2448455"/>
    <lineage>
        <taxon>Bacteria</taxon>
        <taxon>Pseudomonadati</taxon>
        <taxon>Pseudomonadota</taxon>
        <taxon>Alphaproteobacteria</taxon>
        <taxon>Hyphomicrobiales</taxon>
        <taxon>Brucellaceae</taxon>
        <taxon>Brucella/Ochrobactrum group</taxon>
        <taxon>Ochrobactrum</taxon>
    </lineage>
</organism>
<sequence>MLAVGGLKSPLLFGAYMIPSPVGAYMTIDAPSFKPFAR</sequence>
<name>A0A2P9HP82_9HYPH</name>
<protein>
    <submittedName>
        <fullName evidence="1">Uncharacterized protein</fullName>
    </submittedName>
</protein>